<evidence type="ECO:0000259" key="6">
    <source>
        <dbReference type="Pfam" id="PF00171"/>
    </source>
</evidence>
<accession>A0A1R0FAZ7</accession>
<proteinExistence type="inferred from homology"/>
<gene>
    <name evidence="7" type="ORF">PEB0149_015220</name>
</gene>
<dbReference type="Gene3D" id="3.40.605.10">
    <property type="entry name" value="Aldehyde Dehydrogenase, Chain A, domain 1"/>
    <property type="match status" value="1"/>
</dbReference>
<name>A0A1R0FAZ7_9HYPH</name>
<dbReference type="FunFam" id="3.40.309.10:FF:000012">
    <property type="entry name" value="Betaine aldehyde dehydrogenase"/>
    <property type="match status" value="1"/>
</dbReference>
<dbReference type="EC" id="1.2.1.3" evidence="4"/>
<comment type="similarity">
    <text evidence="1">Belongs to the aldehyde dehydrogenase family.</text>
</comment>
<keyword evidence="8" id="KW-1185">Reference proteome</keyword>
<evidence type="ECO:0000256" key="5">
    <source>
        <dbReference type="ARBA" id="ARBA00049194"/>
    </source>
</evidence>
<dbReference type="PANTHER" id="PTHR42804:SF1">
    <property type="entry name" value="ALDEHYDE DEHYDROGENASE-RELATED"/>
    <property type="match status" value="1"/>
</dbReference>
<dbReference type="CDD" id="cd07138">
    <property type="entry name" value="ALDH_CddD_SSP0762"/>
    <property type="match status" value="1"/>
</dbReference>
<dbReference type="AlphaFoldDB" id="A0A1R0FAZ7"/>
<evidence type="ECO:0000256" key="1">
    <source>
        <dbReference type="ARBA" id="ARBA00009986"/>
    </source>
</evidence>
<dbReference type="Proteomes" id="UP000187344">
    <property type="component" value="Unassembled WGS sequence"/>
</dbReference>
<evidence type="ECO:0000313" key="8">
    <source>
        <dbReference type="Proteomes" id="UP000187344"/>
    </source>
</evidence>
<dbReference type="InterPro" id="IPR016162">
    <property type="entry name" value="Ald_DH_N"/>
</dbReference>
<evidence type="ECO:0000256" key="4">
    <source>
        <dbReference type="ARBA" id="ARBA00024226"/>
    </source>
</evidence>
<dbReference type="GO" id="GO:0004029">
    <property type="term" value="F:aldehyde dehydrogenase (NAD+) activity"/>
    <property type="evidence" value="ECO:0007669"/>
    <property type="project" value="UniProtKB-EC"/>
</dbReference>
<dbReference type="InterPro" id="IPR015590">
    <property type="entry name" value="Aldehyde_DH_dom"/>
</dbReference>
<keyword evidence="3" id="KW-0558">Oxidation</keyword>
<feature type="domain" description="Aldehyde dehydrogenase" evidence="6">
    <location>
        <begin position="37"/>
        <end position="497"/>
    </location>
</feature>
<dbReference type="PANTHER" id="PTHR42804">
    <property type="entry name" value="ALDEHYDE DEHYDROGENASE"/>
    <property type="match status" value="1"/>
</dbReference>
<organism evidence="7 8">
    <name type="scientific">Bartonella apis</name>
    <dbReference type="NCBI Taxonomy" id="1686310"/>
    <lineage>
        <taxon>Bacteria</taxon>
        <taxon>Pseudomonadati</taxon>
        <taxon>Pseudomonadota</taxon>
        <taxon>Alphaproteobacteria</taxon>
        <taxon>Hyphomicrobiales</taxon>
        <taxon>Bartonellaceae</taxon>
        <taxon>Bartonella</taxon>
    </lineage>
</organism>
<evidence type="ECO:0000313" key="7">
    <source>
        <dbReference type="EMBL" id="OLY44069.1"/>
    </source>
</evidence>
<dbReference type="Pfam" id="PF00171">
    <property type="entry name" value="Aldedh"/>
    <property type="match status" value="1"/>
</dbReference>
<dbReference type="InterPro" id="IPR016163">
    <property type="entry name" value="Ald_DH_C"/>
</dbReference>
<comment type="catalytic activity">
    <reaction evidence="5">
        <text>an aldehyde + NAD(+) + H2O = a carboxylate + NADH + 2 H(+)</text>
        <dbReference type="Rhea" id="RHEA:16185"/>
        <dbReference type="ChEBI" id="CHEBI:15377"/>
        <dbReference type="ChEBI" id="CHEBI:15378"/>
        <dbReference type="ChEBI" id="CHEBI:17478"/>
        <dbReference type="ChEBI" id="CHEBI:29067"/>
        <dbReference type="ChEBI" id="CHEBI:57540"/>
        <dbReference type="ChEBI" id="CHEBI:57945"/>
        <dbReference type="EC" id="1.2.1.3"/>
    </reaction>
</comment>
<dbReference type="FunFam" id="3.40.605.10:FF:000007">
    <property type="entry name" value="NAD/NADP-dependent betaine aldehyde dehydrogenase"/>
    <property type="match status" value="1"/>
</dbReference>
<evidence type="ECO:0000256" key="2">
    <source>
        <dbReference type="ARBA" id="ARBA00023002"/>
    </source>
</evidence>
<keyword evidence="2 7" id="KW-0560">Oxidoreductase</keyword>
<comment type="caution">
    <text evidence="7">The sequence shown here is derived from an EMBL/GenBank/DDBJ whole genome shotgun (WGS) entry which is preliminary data.</text>
</comment>
<dbReference type="Gene3D" id="3.40.309.10">
    <property type="entry name" value="Aldehyde Dehydrogenase, Chain A, domain 2"/>
    <property type="match status" value="1"/>
</dbReference>
<sequence length="500" mass="54238">MDVYGFGKKENRYKIALRGLKGINMLDKRKFYINGAWVEPVEAHDLKVIDPSTEEACAVISNGTSKDVDRAVAAAKAAFDGWKHTDPQKRLTFVEKILDIYNKRRGEMAKAISTEMGAPIDMALEQQVGGGAYFIEGFIDSFKHFSFQTELVKGHKDSALQYEPVGVVGLITPWNWPMNLINLKVIPALLAGCTMVLKPSEIAPLSGLLYADIIDQAGLPKGVFNLVNGDGAGVGTCLSGHPDIAMISFTGSTGVGKAISKNASDTLKHVDLELGGKGANLVFADAREDAIKWSVLACFNNSGQSCNAPTRMFVERSIYEKAKKIAKDVANNVKLAVASEHGNHLGPVVSKAQFDKIQGLIQSGIDEGATLVAGGTGLADGFKRGYFVRPTVFADVKPDMRIFRQEIFGPVLSMIPFDSEEEAIAMANDTDYGLTNYVQSENKEKCHRVATALRSGMVEVNGKSLPKESFFGGVKYSGHAREGSIWGIKQFLDTKAISEW</sequence>
<dbReference type="PROSITE" id="PS00070">
    <property type="entry name" value="ALDEHYDE_DEHYDR_CYS"/>
    <property type="match status" value="1"/>
</dbReference>
<evidence type="ECO:0000256" key="3">
    <source>
        <dbReference type="ARBA" id="ARBA00023097"/>
    </source>
</evidence>
<dbReference type="EMBL" id="LXYT01000001">
    <property type="protein sequence ID" value="OLY44069.1"/>
    <property type="molecule type" value="Genomic_DNA"/>
</dbReference>
<dbReference type="InterPro" id="IPR016160">
    <property type="entry name" value="Ald_DH_CS_CYS"/>
</dbReference>
<protein>
    <recommendedName>
        <fullName evidence="4">aldehyde dehydrogenase (NAD(+))</fullName>
        <ecNumber evidence="4">1.2.1.3</ecNumber>
    </recommendedName>
</protein>
<dbReference type="SUPFAM" id="SSF53720">
    <property type="entry name" value="ALDH-like"/>
    <property type="match status" value="1"/>
</dbReference>
<reference evidence="7 8" key="1">
    <citation type="submission" date="2016-12" db="EMBL/GenBank/DDBJ databases">
        <title>Comparative genomics of Bartonella apis.</title>
        <authorList>
            <person name="Engel P."/>
        </authorList>
    </citation>
    <scope>NUCLEOTIDE SEQUENCE [LARGE SCALE GENOMIC DNA]</scope>
    <source>
        <strain evidence="7 8">PEB0149</strain>
    </source>
</reference>
<dbReference type="InterPro" id="IPR016161">
    <property type="entry name" value="Ald_DH/histidinol_DH"/>
</dbReference>